<dbReference type="SMART" id="SM00089">
    <property type="entry name" value="PKD"/>
    <property type="match status" value="1"/>
</dbReference>
<feature type="domain" description="PKD" evidence="1">
    <location>
        <begin position="34"/>
        <end position="114"/>
    </location>
</feature>
<dbReference type="Gene3D" id="2.60.40.10">
    <property type="entry name" value="Immunoglobulins"/>
    <property type="match status" value="2"/>
</dbReference>
<name>A0A075GP08_9EURY</name>
<dbReference type="PROSITE" id="PS50093">
    <property type="entry name" value="PKD"/>
    <property type="match status" value="1"/>
</dbReference>
<organism evidence="2">
    <name type="scientific">uncultured marine group II/III euryarchaeote KM3_185_F04</name>
    <dbReference type="NCBI Taxonomy" id="1457949"/>
    <lineage>
        <taxon>Archaea</taxon>
        <taxon>Methanobacteriati</taxon>
        <taxon>Methanobacteriota</taxon>
        <taxon>environmental samples</taxon>
    </lineage>
</organism>
<accession>A0A075GP08</accession>
<dbReference type="InterPro" id="IPR022409">
    <property type="entry name" value="PKD/Chitinase_dom"/>
</dbReference>
<dbReference type="EMBL" id="KF900744">
    <property type="protein sequence ID" value="AIF05569.1"/>
    <property type="molecule type" value="Genomic_DNA"/>
</dbReference>
<dbReference type="PROSITE" id="PS51257">
    <property type="entry name" value="PROKAR_LIPOPROTEIN"/>
    <property type="match status" value="1"/>
</dbReference>
<dbReference type="CDD" id="cd00146">
    <property type="entry name" value="PKD"/>
    <property type="match status" value="1"/>
</dbReference>
<proteinExistence type="predicted"/>
<evidence type="ECO:0000259" key="1">
    <source>
        <dbReference type="PROSITE" id="PS50093"/>
    </source>
</evidence>
<sequence>MTDLRRLAPMLAAIMLCSSMAGCLDTLTGNDSPTAVMSVDPSENIKTGQSVTFSAVGSSDPDGDSMTFSWTFGDGNTGTGLTTSHSYAQPGDYTVRLAVGDGSHEATASMTVTILDSSAREPHAEITAAKDDDCEGEDPPGGDFVLVWVCDDDNDINDREISVSTTVTLDGSGSWAGCDPDDSNCYAEEYLVEYNWDLDTHTDSDGDGNPENDVDATGETYDWEDLRAGAWDIRLTVKDNNGFVNHHDSTLYVNYRGVWKDFEMDRRIQEPIVMTWQYPVTYDDEAKDRIRYVRIKLTYPAEDDDQIGGGIGGQTTNNKLDLYMYNSTDEEIANTSSIDDESRDAGDCSSDDRCVWMVIGGSTVRGYEPGDWTTDIVNEETHTTKVDFMVIELQYR</sequence>
<evidence type="ECO:0000313" key="2">
    <source>
        <dbReference type="EMBL" id="AIF05569.1"/>
    </source>
</evidence>
<dbReference type="InterPro" id="IPR013783">
    <property type="entry name" value="Ig-like_fold"/>
</dbReference>
<dbReference type="Pfam" id="PF18911">
    <property type="entry name" value="PKD_4"/>
    <property type="match status" value="1"/>
</dbReference>
<dbReference type="InterPro" id="IPR035986">
    <property type="entry name" value="PKD_dom_sf"/>
</dbReference>
<reference evidence="2" key="1">
    <citation type="journal article" date="2014" name="Genome Biol. Evol.">
        <title>Pangenome evidence for extensive interdomain horizontal transfer affecting lineage core and shell genes in uncultured planktonic thaumarchaeota and euryarchaeota.</title>
        <authorList>
            <person name="Deschamps P."/>
            <person name="Zivanovic Y."/>
            <person name="Moreira D."/>
            <person name="Rodriguez-Valera F."/>
            <person name="Lopez-Garcia P."/>
        </authorList>
    </citation>
    <scope>NUCLEOTIDE SEQUENCE</scope>
</reference>
<dbReference type="GO" id="GO:0016787">
    <property type="term" value="F:hydrolase activity"/>
    <property type="evidence" value="ECO:0007669"/>
    <property type="project" value="UniProtKB-KW"/>
</dbReference>
<dbReference type="InterPro" id="IPR000601">
    <property type="entry name" value="PKD_dom"/>
</dbReference>
<dbReference type="SUPFAM" id="SSF49299">
    <property type="entry name" value="PKD domain"/>
    <property type="match status" value="1"/>
</dbReference>
<dbReference type="AlphaFoldDB" id="A0A075GP08"/>
<keyword evidence="2" id="KW-0378">Hydrolase</keyword>
<protein>
    <submittedName>
        <fullName evidence="2">Glycoside hydrolase, family 20, catalytic core</fullName>
    </submittedName>
</protein>